<keyword evidence="1" id="KW-1133">Transmembrane helix</keyword>
<keyword evidence="1" id="KW-0812">Transmembrane</keyword>
<evidence type="ECO:0000259" key="2">
    <source>
        <dbReference type="Pfam" id="PF13240"/>
    </source>
</evidence>
<organism evidence="3 4">
    <name type="scientific">Candidatus Caccousia avicola</name>
    <dbReference type="NCBI Taxonomy" id="2840721"/>
    <lineage>
        <taxon>Bacteria</taxon>
        <taxon>Bacillati</taxon>
        <taxon>Bacillota</taxon>
        <taxon>Clostridia</taxon>
        <taxon>Eubacteriales</taxon>
        <taxon>Oscillospiraceae</taxon>
        <taxon>Oscillospiraceae incertae sedis</taxon>
        <taxon>Candidatus Caccousia</taxon>
    </lineage>
</organism>
<accession>A0A9D1DEC4</accession>
<reference evidence="3" key="2">
    <citation type="journal article" date="2021" name="PeerJ">
        <title>Extensive microbial diversity within the chicken gut microbiome revealed by metagenomics and culture.</title>
        <authorList>
            <person name="Gilroy R."/>
            <person name="Ravi A."/>
            <person name="Getino M."/>
            <person name="Pursley I."/>
            <person name="Horton D.L."/>
            <person name="Alikhan N.F."/>
            <person name="Baker D."/>
            <person name="Gharbi K."/>
            <person name="Hall N."/>
            <person name="Watson M."/>
            <person name="Adriaenssens E.M."/>
            <person name="Foster-Nyarko E."/>
            <person name="Jarju S."/>
            <person name="Secka A."/>
            <person name="Antonio M."/>
            <person name="Oren A."/>
            <person name="Chaudhuri R.R."/>
            <person name="La Ragione R."/>
            <person name="Hildebrand F."/>
            <person name="Pallen M.J."/>
        </authorList>
    </citation>
    <scope>NUCLEOTIDE SEQUENCE</scope>
    <source>
        <strain evidence="3">ChiSxjej1B13-7958</strain>
    </source>
</reference>
<feature type="domain" description="Zinc-ribbon" evidence="2">
    <location>
        <begin position="4"/>
        <end position="26"/>
    </location>
</feature>
<dbReference type="InterPro" id="IPR026870">
    <property type="entry name" value="Zinc_ribbon_dom"/>
</dbReference>
<keyword evidence="1" id="KW-0472">Membrane</keyword>
<protein>
    <submittedName>
        <fullName evidence="3">Zinc-ribbon domain-containing protein</fullName>
    </submittedName>
</protein>
<sequence>MSKKCRRCGQENDDERHFCEQCGEPLDENIRLIMDYERIKKTPSKIKQEAPKKDDDDYVYVKREEKKKSYAVWWAVGACVVVAVGIALYFLLAH</sequence>
<name>A0A9D1DEC4_9FIRM</name>
<comment type="caution">
    <text evidence="3">The sequence shown here is derived from an EMBL/GenBank/DDBJ whole genome shotgun (WGS) entry which is preliminary data.</text>
</comment>
<reference evidence="3" key="1">
    <citation type="submission" date="2020-10" db="EMBL/GenBank/DDBJ databases">
        <authorList>
            <person name="Gilroy R."/>
        </authorList>
    </citation>
    <scope>NUCLEOTIDE SEQUENCE</scope>
    <source>
        <strain evidence="3">ChiSxjej1B13-7958</strain>
    </source>
</reference>
<evidence type="ECO:0000256" key="1">
    <source>
        <dbReference type="SAM" id="Phobius"/>
    </source>
</evidence>
<evidence type="ECO:0000313" key="4">
    <source>
        <dbReference type="Proteomes" id="UP000824242"/>
    </source>
</evidence>
<evidence type="ECO:0000313" key="3">
    <source>
        <dbReference type="EMBL" id="HIR47057.1"/>
    </source>
</evidence>
<dbReference type="AlphaFoldDB" id="A0A9D1DEC4"/>
<proteinExistence type="predicted"/>
<dbReference type="EMBL" id="DVGZ01000052">
    <property type="protein sequence ID" value="HIR47057.1"/>
    <property type="molecule type" value="Genomic_DNA"/>
</dbReference>
<dbReference type="Pfam" id="PF13240">
    <property type="entry name" value="Zn_Ribbon_1"/>
    <property type="match status" value="1"/>
</dbReference>
<feature type="transmembrane region" description="Helical" evidence="1">
    <location>
        <begin position="71"/>
        <end position="92"/>
    </location>
</feature>
<dbReference type="Proteomes" id="UP000824242">
    <property type="component" value="Unassembled WGS sequence"/>
</dbReference>
<gene>
    <name evidence="3" type="ORF">IAB89_05285</name>
</gene>